<dbReference type="EnsemblBacteria" id="AAB85199">
    <property type="protein sequence ID" value="AAB85199"/>
    <property type="gene ID" value="MTH_694"/>
</dbReference>
<dbReference type="PIR" id="E69192">
    <property type="entry name" value="E69192"/>
</dbReference>
<proteinExistence type="predicted"/>
<keyword evidence="2" id="KW-1185">Reference proteome</keyword>
<protein>
    <submittedName>
        <fullName evidence="1">Uncharacterized protein</fullName>
    </submittedName>
</protein>
<sequence length="198" mass="23130">MFILFSMAPLSYYHICVDTMDIVICNIIYKFINILYSVCCSYCNNFFWKDIYRGGVHILPQGGGDHMIEDELKFLVLGYRVYTGKTQRELADELGVPLDIVIAMEEGTYRHPTRKLMRKINELTGEYEVNRRQFINTGKGYRLRERLGSQFRYFVRGLDRMKYISQKDLEKMPESECYSTIGSVDLDAFEVLKAGKMS</sequence>
<dbReference type="KEGG" id="mth:MTH_694"/>
<dbReference type="InterPro" id="IPR010982">
    <property type="entry name" value="Lambda_DNA-bd_dom_sf"/>
</dbReference>
<dbReference type="GO" id="GO:0003677">
    <property type="term" value="F:DNA binding"/>
    <property type="evidence" value="ECO:0007669"/>
    <property type="project" value="InterPro"/>
</dbReference>
<name>O26790_METTH</name>
<dbReference type="STRING" id="187420.MTH_694"/>
<reference evidence="1 2" key="1">
    <citation type="journal article" date="1997" name="J. Bacteriol.">
        <title>Complete genome sequence of Methanobacterium thermoautotrophicum deltaH: functional analysis and comparative genomics.</title>
        <authorList>
            <person name="Smith D.R."/>
            <person name="Doucette-Stamm L.A."/>
            <person name="Deloughery C."/>
            <person name="Lee H.-M."/>
            <person name="Dubois J."/>
            <person name="Aldredge T."/>
            <person name="Bashirzadeh R."/>
            <person name="Blakely D."/>
            <person name="Cook R."/>
            <person name="Gilbert K."/>
            <person name="Harrison D."/>
            <person name="Hoang L."/>
            <person name="Keagle P."/>
            <person name="Lumm W."/>
            <person name="Pothier B."/>
            <person name="Qiu D."/>
            <person name="Spadafora R."/>
            <person name="Vicare R."/>
            <person name="Wang Y."/>
            <person name="Wierzbowski J."/>
            <person name="Gibson R."/>
            <person name="Jiwani N."/>
            <person name="Caruso A."/>
            <person name="Bush D."/>
            <person name="Safer H."/>
            <person name="Patwell D."/>
            <person name="Prabhakar S."/>
            <person name="McDougall S."/>
            <person name="Shimer G."/>
            <person name="Goyal A."/>
            <person name="Pietrovski S."/>
            <person name="Church G.M."/>
            <person name="Daniels C.J."/>
            <person name="Mao J.-i."/>
            <person name="Rice P."/>
            <person name="Nolling J."/>
            <person name="Reeve J.N."/>
        </authorList>
    </citation>
    <scope>NUCLEOTIDE SEQUENCE [LARGE SCALE GENOMIC DNA]</scope>
    <source>
        <strain evidence="2">ATCC 29096 / DSM 1053 / JCM 10044 / NBRC 100330 / Delta H</strain>
    </source>
</reference>
<dbReference type="InParanoid" id="O26790"/>
<organism evidence="1 2">
    <name type="scientific">Methanothermobacter thermautotrophicus (strain ATCC 29096 / DSM 1053 / JCM 10044 / NBRC 100330 / Delta H)</name>
    <name type="common">Methanobacterium thermoautotrophicum</name>
    <dbReference type="NCBI Taxonomy" id="187420"/>
    <lineage>
        <taxon>Archaea</taxon>
        <taxon>Methanobacteriati</taxon>
        <taxon>Methanobacteriota</taxon>
        <taxon>Methanomada group</taxon>
        <taxon>Methanobacteria</taxon>
        <taxon>Methanobacteriales</taxon>
        <taxon>Methanobacteriaceae</taxon>
        <taxon>Methanothermobacter</taxon>
    </lineage>
</organism>
<accession>O26790</accession>
<evidence type="ECO:0000313" key="2">
    <source>
        <dbReference type="Proteomes" id="UP000005223"/>
    </source>
</evidence>
<evidence type="ECO:0000313" key="1">
    <source>
        <dbReference type="EMBL" id="AAB85199.1"/>
    </source>
</evidence>
<dbReference type="Proteomes" id="UP000005223">
    <property type="component" value="Chromosome"/>
</dbReference>
<dbReference type="AlphaFoldDB" id="O26790"/>
<gene>
    <name evidence="1" type="ordered locus">MTH_694</name>
</gene>
<dbReference type="HOGENOM" id="CLU_118896_0_0_2"/>
<dbReference type="SUPFAM" id="SSF47413">
    <property type="entry name" value="lambda repressor-like DNA-binding domains"/>
    <property type="match status" value="1"/>
</dbReference>
<dbReference type="PaxDb" id="187420-MTH_694"/>
<dbReference type="EMBL" id="AE000666">
    <property type="protein sequence ID" value="AAB85199.1"/>
    <property type="molecule type" value="Genomic_DNA"/>
</dbReference>